<dbReference type="AlphaFoldDB" id="A0AAX6FW84"/>
<sequence>MDDQYQDPQAHTSNPTPNQKKHFRRRIDCCSCAYSNKKQGTLLRGWDYTRKSFDIDRAPSQRRATSLTEKKSFCRDRGYTLKWQCRKCA</sequence>
<gene>
    <name evidence="3" type="ORF">M6B38_335280</name>
    <name evidence="2" type="ORF">M6B38_398170</name>
</gene>
<organism evidence="2 4">
    <name type="scientific">Iris pallida</name>
    <name type="common">Sweet iris</name>
    <dbReference type="NCBI Taxonomy" id="29817"/>
    <lineage>
        <taxon>Eukaryota</taxon>
        <taxon>Viridiplantae</taxon>
        <taxon>Streptophyta</taxon>
        <taxon>Embryophyta</taxon>
        <taxon>Tracheophyta</taxon>
        <taxon>Spermatophyta</taxon>
        <taxon>Magnoliopsida</taxon>
        <taxon>Liliopsida</taxon>
        <taxon>Asparagales</taxon>
        <taxon>Iridaceae</taxon>
        <taxon>Iridoideae</taxon>
        <taxon>Irideae</taxon>
        <taxon>Iris</taxon>
    </lineage>
</organism>
<evidence type="ECO:0000313" key="3">
    <source>
        <dbReference type="EMBL" id="KAJ6834343.1"/>
    </source>
</evidence>
<evidence type="ECO:0000256" key="1">
    <source>
        <dbReference type="SAM" id="MobiDB-lite"/>
    </source>
</evidence>
<reference evidence="2" key="1">
    <citation type="journal article" date="2023" name="GigaByte">
        <title>Genome assembly of the bearded iris, Iris pallida Lam.</title>
        <authorList>
            <person name="Bruccoleri R.E."/>
            <person name="Oakeley E.J."/>
            <person name="Faust A.M.E."/>
            <person name="Altorfer M."/>
            <person name="Dessus-Babus S."/>
            <person name="Burckhardt D."/>
            <person name="Oertli M."/>
            <person name="Naumann U."/>
            <person name="Petersen F."/>
            <person name="Wong J."/>
        </authorList>
    </citation>
    <scope>NUCLEOTIDE SEQUENCE</scope>
    <source>
        <strain evidence="2">GSM-AAB239-AS_SAM_17_03QT</strain>
    </source>
</reference>
<evidence type="ECO:0000313" key="2">
    <source>
        <dbReference type="EMBL" id="KAJ6820241.1"/>
    </source>
</evidence>
<name>A0AAX6FW84_IRIPA</name>
<feature type="region of interest" description="Disordered" evidence="1">
    <location>
        <begin position="1"/>
        <end position="23"/>
    </location>
</feature>
<dbReference type="Proteomes" id="UP001140949">
    <property type="component" value="Unassembled WGS sequence"/>
</dbReference>
<comment type="caution">
    <text evidence="2">The sequence shown here is derived from an EMBL/GenBank/DDBJ whole genome shotgun (WGS) entry which is preliminary data.</text>
</comment>
<dbReference type="EMBL" id="JANAVB010014491">
    <property type="protein sequence ID" value="KAJ6834343.1"/>
    <property type="molecule type" value="Genomic_DNA"/>
</dbReference>
<evidence type="ECO:0000313" key="4">
    <source>
        <dbReference type="Proteomes" id="UP001140949"/>
    </source>
</evidence>
<accession>A0AAX6FW84</accession>
<keyword evidence="4" id="KW-1185">Reference proteome</keyword>
<protein>
    <submittedName>
        <fullName evidence="2">Uncharacterized protein</fullName>
    </submittedName>
</protein>
<proteinExistence type="predicted"/>
<feature type="compositionally biased region" description="Polar residues" evidence="1">
    <location>
        <begin position="1"/>
        <end position="18"/>
    </location>
</feature>
<reference evidence="2" key="2">
    <citation type="submission" date="2023-04" db="EMBL/GenBank/DDBJ databases">
        <authorList>
            <person name="Bruccoleri R.E."/>
            <person name="Oakeley E.J."/>
            <person name="Faust A.-M."/>
            <person name="Dessus-Babus S."/>
            <person name="Altorfer M."/>
            <person name="Burckhardt D."/>
            <person name="Oertli M."/>
            <person name="Naumann U."/>
            <person name="Petersen F."/>
            <person name="Wong J."/>
        </authorList>
    </citation>
    <scope>NUCLEOTIDE SEQUENCE</scope>
    <source>
        <strain evidence="2">GSM-AAB239-AS_SAM_17_03QT</strain>
        <tissue evidence="2">Leaf</tissue>
    </source>
</reference>
<dbReference type="EMBL" id="JANAVB010025794">
    <property type="protein sequence ID" value="KAJ6820241.1"/>
    <property type="molecule type" value="Genomic_DNA"/>
</dbReference>